<feature type="region of interest" description="Disordered" evidence="1">
    <location>
        <begin position="80"/>
        <end position="100"/>
    </location>
</feature>
<dbReference type="Proteomes" id="UP000289555">
    <property type="component" value="Chromosome"/>
</dbReference>
<evidence type="ECO:0000313" key="3">
    <source>
        <dbReference type="Proteomes" id="UP000289555"/>
    </source>
</evidence>
<evidence type="ECO:0000256" key="1">
    <source>
        <dbReference type="SAM" id="MobiDB-lite"/>
    </source>
</evidence>
<dbReference type="EMBL" id="AP019416">
    <property type="protein sequence ID" value="BBI53761.1"/>
    <property type="molecule type" value="Genomic_DNA"/>
</dbReference>
<name>A0ABM7GST0_9GAMM</name>
<organism evidence="2 3">
    <name type="scientific">Vreelandella olivaria</name>
    <dbReference type="NCBI Taxonomy" id="390919"/>
    <lineage>
        <taxon>Bacteria</taxon>
        <taxon>Pseudomonadati</taxon>
        <taxon>Pseudomonadota</taxon>
        <taxon>Gammaproteobacteria</taxon>
        <taxon>Oceanospirillales</taxon>
        <taxon>Halomonadaceae</taxon>
        <taxon>Vreelandella</taxon>
    </lineage>
</organism>
<protein>
    <submittedName>
        <fullName evidence="2">Uncharacterized protein</fullName>
    </submittedName>
</protein>
<keyword evidence="3" id="KW-1185">Reference proteome</keyword>
<sequence>MSASTQCNRWLADSNKKALLADVGVGTIDQALMGALPFRHQSLRLLGLARKVLIIDEVHAFDHYMQTLLHQLLAHHARQGGSAHSVNGNAPPRHASGAHGSLVPWLGG</sequence>
<accession>A0ABM7GST0</accession>
<gene>
    <name evidence="2" type="ORF">HORIV_61820</name>
</gene>
<reference evidence="3" key="1">
    <citation type="journal article" date="2019" name="Microbiol. Resour. Announc.">
        <title>Complete Genome Sequence of Halomonas olivaria, a Moderately Halophilic Bacterium Isolated from Olive Processing Effluents, Obtained by Nanopore Sequencing.</title>
        <authorList>
            <person name="Nagata S."/>
            <person name="Ii K.M."/>
            <person name="Tsukimi T."/>
            <person name="Miura M.C."/>
            <person name="Galipon J."/>
            <person name="Arakawa K."/>
        </authorList>
    </citation>
    <scope>NUCLEOTIDE SEQUENCE [LARGE SCALE GENOMIC DNA]</scope>
    <source>
        <strain evidence="3">TYRC17</strain>
    </source>
</reference>
<evidence type="ECO:0000313" key="2">
    <source>
        <dbReference type="EMBL" id="BBI53761.1"/>
    </source>
</evidence>
<proteinExistence type="predicted"/>